<dbReference type="Gene3D" id="3.40.630.30">
    <property type="match status" value="1"/>
</dbReference>
<evidence type="ECO:0000313" key="3">
    <source>
        <dbReference type="Proteomes" id="UP000284605"/>
    </source>
</evidence>
<accession>A0A418WDB2</accession>
<evidence type="ECO:0000259" key="1">
    <source>
        <dbReference type="PROSITE" id="PS51186"/>
    </source>
</evidence>
<dbReference type="GO" id="GO:0016747">
    <property type="term" value="F:acyltransferase activity, transferring groups other than amino-acyl groups"/>
    <property type="evidence" value="ECO:0007669"/>
    <property type="project" value="InterPro"/>
</dbReference>
<dbReference type="PANTHER" id="PTHR43792">
    <property type="entry name" value="GNAT FAMILY, PUTATIVE (AFU_ORTHOLOGUE AFUA_3G00765)-RELATED-RELATED"/>
    <property type="match status" value="1"/>
</dbReference>
<dbReference type="SUPFAM" id="SSF55729">
    <property type="entry name" value="Acyl-CoA N-acyltransferases (Nat)"/>
    <property type="match status" value="1"/>
</dbReference>
<protein>
    <submittedName>
        <fullName evidence="2">N-acetyltransferase</fullName>
    </submittedName>
</protein>
<reference evidence="2 3" key="1">
    <citation type="submission" date="2018-09" db="EMBL/GenBank/DDBJ databases">
        <authorList>
            <person name="Zhu H."/>
        </authorList>
    </citation>
    <scope>NUCLEOTIDE SEQUENCE [LARGE SCALE GENOMIC DNA]</scope>
    <source>
        <strain evidence="2 3">K1W22B-8</strain>
    </source>
</reference>
<dbReference type="InterPro" id="IPR051531">
    <property type="entry name" value="N-acetyltransferase"/>
</dbReference>
<dbReference type="InterPro" id="IPR000182">
    <property type="entry name" value="GNAT_dom"/>
</dbReference>
<dbReference type="Pfam" id="PF13302">
    <property type="entry name" value="Acetyltransf_3"/>
    <property type="match status" value="1"/>
</dbReference>
<evidence type="ECO:0000313" key="2">
    <source>
        <dbReference type="EMBL" id="RJF87974.1"/>
    </source>
</evidence>
<organism evidence="2 3">
    <name type="scientific">Oleomonas cavernae</name>
    <dbReference type="NCBI Taxonomy" id="2320859"/>
    <lineage>
        <taxon>Bacteria</taxon>
        <taxon>Pseudomonadati</taxon>
        <taxon>Pseudomonadota</taxon>
        <taxon>Alphaproteobacteria</taxon>
        <taxon>Acetobacterales</taxon>
        <taxon>Acetobacteraceae</taxon>
        <taxon>Oleomonas</taxon>
    </lineage>
</organism>
<proteinExistence type="predicted"/>
<keyword evidence="3" id="KW-1185">Reference proteome</keyword>
<sequence>MRTTVADLGIVALRPLRADDSAAIAAQVSDFEVARWTARIPHPYPPGAADAFLLDAAATDAAGATLHRAVTRAGDDSLVGIVSLVMIRPGVAELGYWVGRVAWGQGIAGAAAAAMIGIARDQGIYRLLGKVMDGNPRSMAVLARQGFVTDHEAPPEEVVRDGQRTLLHSFVLDLTAGGQGA</sequence>
<dbReference type="AlphaFoldDB" id="A0A418WDB2"/>
<keyword evidence="2" id="KW-0808">Transferase</keyword>
<dbReference type="Proteomes" id="UP000284605">
    <property type="component" value="Unassembled WGS sequence"/>
</dbReference>
<dbReference type="EMBL" id="QYUK01000011">
    <property type="protein sequence ID" value="RJF87974.1"/>
    <property type="molecule type" value="Genomic_DNA"/>
</dbReference>
<name>A0A418WDB2_9PROT</name>
<comment type="caution">
    <text evidence="2">The sequence shown here is derived from an EMBL/GenBank/DDBJ whole genome shotgun (WGS) entry which is preliminary data.</text>
</comment>
<dbReference type="PROSITE" id="PS51186">
    <property type="entry name" value="GNAT"/>
    <property type="match status" value="1"/>
</dbReference>
<dbReference type="InterPro" id="IPR016181">
    <property type="entry name" value="Acyl_CoA_acyltransferase"/>
</dbReference>
<feature type="domain" description="N-acetyltransferase" evidence="1">
    <location>
        <begin position="11"/>
        <end position="177"/>
    </location>
</feature>
<gene>
    <name evidence="2" type="ORF">D3874_13875</name>
</gene>